<dbReference type="EMBL" id="JAATIP010000035">
    <property type="protein sequence ID" value="KAF4388241.1"/>
    <property type="molecule type" value="Genomic_DNA"/>
</dbReference>
<comment type="caution">
    <text evidence="3">The sequence shown here is derived from an EMBL/GenBank/DDBJ whole genome shotgun (WGS) entry which is preliminary data.</text>
</comment>
<protein>
    <recommendedName>
        <fullName evidence="2">Ycf2 N-terminal domain-containing protein</fullName>
    </recommendedName>
</protein>
<feature type="region of interest" description="Disordered" evidence="1">
    <location>
        <begin position="150"/>
        <end position="183"/>
    </location>
</feature>
<feature type="domain" description="Ycf2 N-terminal" evidence="2">
    <location>
        <begin position="220"/>
        <end position="278"/>
    </location>
</feature>
<proteinExistence type="predicted"/>
<evidence type="ECO:0000259" key="2">
    <source>
        <dbReference type="Pfam" id="PF05695"/>
    </source>
</evidence>
<dbReference type="AlphaFoldDB" id="A0A7J6GZQ5"/>
<evidence type="ECO:0000313" key="4">
    <source>
        <dbReference type="Proteomes" id="UP000525078"/>
    </source>
</evidence>
<evidence type="ECO:0000313" key="3">
    <source>
        <dbReference type="EMBL" id="KAF4388241.1"/>
    </source>
</evidence>
<gene>
    <name evidence="3" type="ORF">F8388_021071</name>
</gene>
<evidence type="ECO:0000256" key="1">
    <source>
        <dbReference type="SAM" id="MobiDB-lite"/>
    </source>
</evidence>
<accession>A0A7J6GZQ5</accession>
<sequence length="294" mass="32637">MASRTRNSTIPAASVSESPSLLLPSLTVAHGQASSSIAATTSDIIALFSSLQLENSISYTIGAHHSMFDPSTTGVLGSDFVTNIPISRSIEQHYTTPFVSCFALTSVSIASQTQLNHTASAFLFFNPGIGLDGSLANFHLFQHHHGFDSNIHRPSHNSPEENALVPDHDGTSSHQKGIPQNVIDTNTHAPDLYEVPSTPKDSTTNSLLINDQMKFRCLWAISNETVAGIEISFKEKDTKYLEFLFVYYMDDLIREDHHWELFDRLSPRKRRNIINLTEEMVVSNEYTELAPCKK</sequence>
<name>A0A7J6GZQ5_CANSA</name>
<organism evidence="3 4">
    <name type="scientific">Cannabis sativa</name>
    <name type="common">Hemp</name>
    <name type="synonym">Marijuana</name>
    <dbReference type="NCBI Taxonomy" id="3483"/>
    <lineage>
        <taxon>Eukaryota</taxon>
        <taxon>Viridiplantae</taxon>
        <taxon>Streptophyta</taxon>
        <taxon>Embryophyta</taxon>
        <taxon>Tracheophyta</taxon>
        <taxon>Spermatophyta</taxon>
        <taxon>Magnoliopsida</taxon>
        <taxon>eudicotyledons</taxon>
        <taxon>Gunneridae</taxon>
        <taxon>Pentapetalae</taxon>
        <taxon>rosids</taxon>
        <taxon>fabids</taxon>
        <taxon>Rosales</taxon>
        <taxon>Cannabaceae</taxon>
        <taxon>Cannabis</taxon>
    </lineage>
</organism>
<dbReference type="Pfam" id="PF05695">
    <property type="entry name" value="Ycf2"/>
    <property type="match status" value="1"/>
</dbReference>
<dbReference type="Proteomes" id="UP000525078">
    <property type="component" value="Unassembled WGS sequence"/>
</dbReference>
<dbReference type="InterPro" id="IPR056777">
    <property type="entry name" value="Ycf2_N"/>
</dbReference>
<reference evidence="3 4" key="1">
    <citation type="journal article" date="2020" name="bioRxiv">
        <title>Sequence and annotation of 42 cannabis genomes reveals extensive copy number variation in cannabinoid synthesis and pathogen resistance genes.</title>
        <authorList>
            <person name="Mckernan K.J."/>
            <person name="Helbert Y."/>
            <person name="Kane L.T."/>
            <person name="Ebling H."/>
            <person name="Zhang L."/>
            <person name="Liu B."/>
            <person name="Eaton Z."/>
            <person name="Mclaughlin S."/>
            <person name="Kingan S."/>
            <person name="Baybayan P."/>
            <person name="Concepcion G."/>
            <person name="Jordan M."/>
            <person name="Riva A."/>
            <person name="Barbazuk W."/>
            <person name="Harkins T."/>
        </authorList>
    </citation>
    <scope>NUCLEOTIDE SEQUENCE [LARGE SCALE GENOMIC DNA]</scope>
    <source>
        <strain evidence="4">cv. Jamaican Lion 4</strain>
        <tissue evidence="3">Leaf</tissue>
    </source>
</reference>